<dbReference type="EMBL" id="CP006867">
    <property type="protein sequence ID" value="ALU11927.1"/>
    <property type="molecule type" value="Genomic_DNA"/>
</dbReference>
<dbReference type="GeneID" id="30680633"/>
<dbReference type="Proteomes" id="UP000060778">
    <property type="component" value="Chromosome"/>
</dbReference>
<dbReference type="Pfam" id="PF10102">
    <property type="entry name" value="DUF2341"/>
    <property type="match status" value="1"/>
</dbReference>
<dbReference type="InterPro" id="IPR018765">
    <property type="entry name" value="DUF2341"/>
</dbReference>
<dbReference type="InterPro" id="IPR011047">
    <property type="entry name" value="Quinoprotein_ADH-like_sf"/>
</dbReference>
<dbReference type="InterPro" id="IPR013211">
    <property type="entry name" value="LVIVD"/>
</dbReference>
<dbReference type="STRING" id="940295.EYM_06285"/>
<protein>
    <recommendedName>
        <fullName evidence="1">DUF2341 domain-containing protein</fullName>
    </recommendedName>
</protein>
<dbReference type="InterPro" id="IPR015943">
    <property type="entry name" value="WD40/YVTN_repeat-like_dom_sf"/>
</dbReference>
<dbReference type="SMART" id="SM00320">
    <property type="entry name" value="WD40"/>
    <property type="match status" value="3"/>
</dbReference>
<name>A0A0U3FPS6_9CREN</name>
<evidence type="ECO:0000259" key="1">
    <source>
        <dbReference type="Pfam" id="PF10102"/>
    </source>
</evidence>
<dbReference type="KEGG" id="iis:EYM_06285"/>
<dbReference type="Gene3D" id="2.130.10.10">
    <property type="entry name" value="YVTN repeat-like/Quinoprotein amine dehydrogenase"/>
    <property type="match status" value="1"/>
</dbReference>
<sequence length="650" mass="72825">MRRLLLVTLISAMLLSSMELRLLWTFDKPGNAIEDMAFSPNGLLGIASWDNCAYIVDQNGNLLNKKCGWDDMRDSDYLNGVFGFVNQDDYVYLFWEGKASWKVIDVGYKHNRAIALYDYGFVACNNYCAKYDFDGHLIWEVEVGGEVEEAVVHSGYVYLANKYGEKLQVLDLSLGQIVKEIEYDEAPSGVSVCGNYLAVTAKELYLYDISDPADPKLLWKTKGLEIDSYQHSPAFSPDCKYIAVANSKKELRIYDVEGNWVYRRHLPGIWSVAWWRDRISIGYKDGKVETYQVIGYVQRERSALVKAMVVVSNPNSYDLKDYQVRVRLPVDLKNKPIAITYNDSPVPFCYETTNYECTTDPTKGNGYVWIKVPFIPTNGETFLKVIVGTNGAVSGDKVFDFYDDFSYPNGPFEGNEKWEVHRYSDDRSKECVIDNGILWLVEKSWNKGCNVLAKNLRVKYNDKVVIEFEFKVDYVCGNVNDGDGLSLVIDGKDTAPDRGCSSGFRNQNQGINVNVNTGEGTRGSVSVSNTPEACSIGSDDLVYIDASPKKSQLSDGIVKVSLTGSEVRVRYEDLNPDGGRISGSMTYPIWNPGGLGYLMLGAGTSCSECSKSGCNSLDSAHGVDWIRVRKYADDMVVGIVVHLRNSDRLR</sequence>
<dbReference type="SUPFAM" id="SSF50998">
    <property type="entry name" value="Quinoprotein alcohol dehydrogenase-like"/>
    <property type="match status" value="1"/>
</dbReference>
<evidence type="ECO:0000313" key="2">
    <source>
        <dbReference type="EMBL" id="ALU11927.1"/>
    </source>
</evidence>
<dbReference type="RefSeq" id="WP_075050151.1">
    <property type="nucleotide sequence ID" value="NZ_CP006867.1"/>
</dbReference>
<feature type="domain" description="DUF2341" evidence="1">
    <location>
        <begin position="357"/>
        <end position="419"/>
    </location>
</feature>
<dbReference type="OrthoDB" id="96213at2157"/>
<reference evidence="2 3" key="1">
    <citation type="submission" date="2013-11" db="EMBL/GenBank/DDBJ databases">
        <title>Comparative genomics of Ignicoccus.</title>
        <authorList>
            <person name="Podar M."/>
        </authorList>
    </citation>
    <scope>NUCLEOTIDE SEQUENCE [LARGE SCALE GENOMIC DNA]</scope>
    <source>
        <strain evidence="2 3">DSM 13165</strain>
    </source>
</reference>
<keyword evidence="3" id="KW-1185">Reference proteome</keyword>
<evidence type="ECO:0000313" key="3">
    <source>
        <dbReference type="Proteomes" id="UP000060778"/>
    </source>
</evidence>
<dbReference type="InterPro" id="IPR001680">
    <property type="entry name" value="WD40_rpt"/>
</dbReference>
<proteinExistence type="predicted"/>
<accession>A0A0U3FPS6</accession>
<dbReference type="Pfam" id="PF08309">
    <property type="entry name" value="LVIVD"/>
    <property type="match status" value="1"/>
</dbReference>
<gene>
    <name evidence="2" type="ORF">EYM_06285</name>
</gene>
<organism evidence="2 3">
    <name type="scientific">Ignicoccus islandicus DSM 13165</name>
    <dbReference type="NCBI Taxonomy" id="940295"/>
    <lineage>
        <taxon>Archaea</taxon>
        <taxon>Thermoproteota</taxon>
        <taxon>Thermoprotei</taxon>
        <taxon>Desulfurococcales</taxon>
        <taxon>Desulfurococcaceae</taxon>
        <taxon>Ignicoccus</taxon>
    </lineage>
</organism>
<dbReference type="AlphaFoldDB" id="A0A0U3FPS6"/>